<protein>
    <submittedName>
        <fullName evidence="3">Uncharacterized protein</fullName>
    </submittedName>
</protein>
<evidence type="ECO:0000313" key="3">
    <source>
        <dbReference type="EMBL" id="SHE83092.1"/>
    </source>
</evidence>
<dbReference type="KEGG" id="cpro:CPRO_21350"/>
<sequence length="68" mass="7749">MNTAMNANRAEQEAMGYEDLLDIIEAQNFLISELQKDIDKLHKEKEKLLSVPPVIENGVVVQLGRSFY</sequence>
<evidence type="ECO:0000313" key="2">
    <source>
        <dbReference type="EMBL" id="AMJ41715.1"/>
    </source>
</evidence>
<keyword evidence="1" id="KW-0175">Coiled coil</keyword>
<accession>A0A0X8VB23</accession>
<proteinExistence type="predicted"/>
<evidence type="ECO:0000313" key="4">
    <source>
        <dbReference type="Proteomes" id="UP000068026"/>
    </source>
</evidence>
<organism evidence="3 5">
    <name type="scientific">Anaerotignum propionicum DSM 1682</name>
    <dbReference type="NCBI Taxonomy" id="991789"/>
    <lineage>
        <taxon>Bacteria</taxon>
        <taxon>Bacillati</taxon>
        <taxon>Bacillota</taxon>
        <taxon>Clostridia</taxon>
        <taxon>Lachnospirales</taxon>
        <taxon>Anaerotignaceae</taxon>
        <taxon>Anaerotignum</taxon>
    </lineage>
</organism>
<dbReference type="RefSeq" id="WP_066051394.1">
    <property type="nucleotide sequence ID" value="NZ_CP014223.1"/>
</dbReference>
<name>A0A0X8VB23_ANAPI</name>
<dbReference type="EMBL" id="CP014223">
    <property type="protein sequence ID" value="AMJ41715.1"/>
    <property type="molecule type" value="Genomic_DNA"/>
</dbReference>
<reference evidence="3" key="3">
    <citation type="submission" date="2016-11" db="EMBL/GenBank/DDBJ databases">
        <authorList>
            <person name="Varghese N."/>
            <person name="Submissions S."/>
        </authorList>
    </citation>
    <scope>NUCLEOTIDE SEQUENCE</scope>
    <source>
        <strain evidence="3">DSM 1682</strain>
    </source>
</reference>
<reference evidence="4" key="2">
    <citation type="submission" date="2016-01" db="EMBL/GenBank/DDBJ databases">
        <authorList>
            <person name="Poehlein A."/>
            <person name="Schlien K."/>
            <person name="Gottschalk G."/>
            <person name="Buckel W."/>
            <person name="Daniel R."/>
        </authorList>
    </citation>
    <scope>NUCLEOTIDE SEQUENCE [LARGE SCALE GENOMIC DNA]</scope>
    <source>
        <strain evidence="4">X2</strain>
    </source>
</reference>
<dbReference type="Proteomes" id="UP000184204">
    <property type="component" value="Unassembled WGS sequence"/>
</dbReference>
<reference evidence="5" key="4">
    <citation type="submission" date="2016-11" db="EMBL/GenBank/DDBJ databases">
        <authorList>
            <person name="Jaros S."/>
            <person name="Januszkiewicz K."/>
            <person name="Wedrychowicz H."/>
        </authorList>
    </citation>
    <scope>NUCLEOTIDE SEQUENCE [LARGE SCALE GENOMIC DNA]</scope>
    <source>
        <strain evidence="5">DSM 1682</strain>
    </source>
</reference>
<evidence type="ECO:0000256" key="1">
    <source>
        <dbReference type="SAM" id="Coils"/>
    </source>
</evidence>
<reference evidence="2 4" key="1">
    <citation type="journal article" date="2016" name="Genome Announc.">
        <title>Complete Genome Sequence of the Amino Acid-Fermenting Clostridium propionicum X2 (DSM 1682).</title>
        <authorList>
            <person name="Poehlein A."/>
            <person name="Schlien K."/>
            <person name="Chowdhury N.P."/>
            <person name="Gottschalk G."/>
            <person name="Buckel W."/>
            <person name="Daniel R."/>
        </authorList>
    </citation>
    <scope>NUCLEOTIDE SEQUENCE [LARGE SCALE GENOMIC DNA]</scope>
    <source>
        <strain evidence="2 4">X2</strain>
    </source>
</reference>
<dbReference type="EMBL" id="FQUA01000008">
    <property type="protein sequence ID" value="SHE83092.1"/>
    <property type="molecule type" value="Genomic_DNA"/>
</dbReference>
<dbReference type="Proteomes" id="UP000068026">
    <property type="component" value="Chromosome"/>
</dbReference>
<feature type="coiled-coil region" evidence="1">
    <location>
        <begin position="7"/>
        <end position="51"/>
    </location>
</feature>
<gene>
    <name evidence="2" type="ORF">CPRO_21350</name>
    <name evidence="3" type="ORF">SAMN02745151_01913</name>
</gene>
<keyword evidence="4" id="KW-1185">Reference proteome</keyword>
<evidence type="ECO:0000313" key="5">
    <source>
        <dbReference type="Proteomes" id="UP000184204"/>
    </source>
</evidence>
<dbReference type="AlphaFoldDB" id="A0A0X8VB23"/>